<dbReference type="EMBL" id="CAEZYZ010000053">
    <property type="protein sequence ID" value="CAB4743302.1"/>
    <property type="molecule type" value="Genomic_DNA"/>
</dbReference>
<dbReference type="Pfam" id="PF07992">
    <property type="entry name" value="Pyr_redox_2"/>
    <property type="match status" value="1"/>
</dbReference>
<dbReference type="Gene3D" id="3.30.390.30">
    <property type="match status" value="1"/>
</dbReference>
<dbReference type="SUPFAM" id="SSF51905">
    <property type="entry name" value="FAD/NAD(P)-binding domain"/>
    <property type="match status" value="1"/>
</dbReference>
<evidence type="ECO:0000256" key="3">
    <source>
        <dbReference type="ARBA" id="ARBA00022827"/>
    </source>
</evidence>
<keyword evidence="2" id="KW-0285">Flavoprotein</keyword>
<dbReference type="GO" id="GO:0016651">
    <property type="term" value="F:oxidoreductase activity, acting on NAD(P)H"/>
    <property type="evidence" value="ECO:0007669"/>
    <property type="project" value="TreeGrafter"/>
</dbReference>
<dbReference type="GO" id="GO:0005737">
    <property type="term" value="C:cytoplasm"/>
    <property type="evidence" value="ECO:0007669"/>
    <property type="project" value="TreeGrafter"/>
</dbReference>
<dbReference type="InterPro" id="IPR016156">
    <property type="entry name" value="FAD/NAD-linked_Rdtase_dimer_sf"/>
</dbReference>
<accession>A0A6J6T7P3</accession>
<feature type="domain" description="FAD/NAD(P)-binding" evidence="5">
    <location>
        <begin position="4"/>
        <end position="293"/>
    </location>
</feature>
<evidence type="ECO:0000256" key="1">
    <source>
        <dbReference type="ARBA" id="ARBA00001974"/>
    </source>
</evidence>
<keyword evidence="4" id="KW-0560">Oxidoreductase</keyword>
<evidence type="ECO:0000259" key="6">
    <source>
        <dbReference type="Pfam" id="PF14759"/>
    </source>
</evidence>
<reference evidence="7" key="1">
    <citation type="submission" date="2020-05" db="EMBL/GenBank/DDBJ databases">
        <authorList>
            <person name="Chiriac C."/>
            <person name="Salcher M."/>
            <person name="Ghai R."/>
            <person name="Kavagutti S V."/>
        </authorList>
    </citation>
    <scope>NUCLEOTIDE SEQUENCE</scope>
</reference>
<dbReference type="Gene3D" id="3.50.50.60">
    <property type="entry name" value="FAD/NAD(P)-binding domain"/>
    <property type="match status" value="2"/>
</dbReference>
<sequence>MSGVVIVGAGLGGLRAAETLRAAGYAGAITVVGDEEYLPYNRPPLSKEALAGGIDVASLEFRRKPIVDDVRWLLGTTVVGSDLAARTVTLSDGTALAFDGLVAASGIRPRRLPIPGPADGRFALRTAADALAVREYLTPGAVVIIMGAGFIGCEAAATAIKLGCTVHVVALDEEPMIRPLGAELGAAMRRRHEARGVHFHLGQTIDSFAGADRVRSVSLSDGTELPADIVIEAVGSVANTEWLRGNDLDLSDGLLTDSSMQVHTALAPLVAVGDLARHPNGHFGGVPRRIEHWNIPTETAKRAGPTLAAILRGEEPDRSPFLAMPAFWSDQYEFTLQSFGMPGIADRVEVMSGTVDEPCIVEYSDASGIVGVVGVDRTAEVAPYRKALLARS</sequence>
<dbReference type="InterPro" id="IPR023753">
    <property type="entry name" value="FAD/NAD-binding_dom"/>
</dbReference>
<evidence type="ECO:0000313" key="7">
    <source>
        <dbReference type="EMBL" id="CAB4743302.1"/>
    </source>
</evidence>
<dbReference type="Pfam" id="PF14759">
    <property type="entry name" value="Reductase_C"/>
    <property type="match status" value="1"/>
</dbReference>
<gene>
    <name evidence="7" type="ORF">UFOPK2810_00445</name>
</gene>
<protein>
    <submittedName>
        <fullName evidence="7">Unannotated protein</fullName>
    </submittedName>
</protein>
<keyword evidence="3" id="KW-0274">FAD</keyword>
<dbReference type="InterPro" id="IPR036188">
    <property type="entry name" value="FAD/NAD-bd_sf"/>
</dbReference>
<comment type="cofactor">
    <cofactor evidence="1">
        <name>FAD</name>
        <dbReference type="ChEBI" id="CHEBI:57692"/>
    </cofactor>
</comment>
<evidence type="ECO:0000259" key="5">
    <source>
        <dbReference type="Pfam" id="PF07992"/>
    </source>
</evidence>
<evidence type="ECO:0000256" key="4">
    <source>
        <dbReference type="ARBA" id="ARBA00023002"/>
    </source>
</evidence>
<dbReference type="SUPFAM" id="SSF55424">
    <property type="entry name" value="FAD/NAD-linked reductases, dimerisation (C-terminal) domain"/>
    <property type="match status" value="1"/>
</dbReference>
<dbReference type="PRINTS" id="PR00368">
    <property type="entry name" value="FADPNR"/>
</dbReference>
<name>A0A6J6T7P3_9ZZZZ</name>
<feature type="domain" description="Reductase C-terminal" evidence="6">
    <location>
        <begin position="327"/>
        <end position="389"/>
    </location>
</feature>
<dbReference type="InterPro" id="IPR028202">
    <property type="entry name" value="Reductase_C"/>
</dbReference>
<evidence type="ECO:0000256" key="2">
    <source>
        <dbReference type="ARBA" id="ARBA00022630"/>
    </source>
</evidence>
<dbReference type="PANTHER" id="PTHR43557">
    <property type="entry name" value="APOPTOSIS-INDUCING FACTOR 1"/>
    <property type="match status" value="1"/>
</dbReference>
<organism evidence="7">
    <name type="scientific">freshwater metagenome</name>
    <dbReference type="NCBI Taxonomy" id="449393"/>
    <lineage>
        <taxon>unclassified sequences</taxon>
        <taxon>metagenomes</taxon>
        <taxon>ecological metagenomes</taxon>
    </lineage>
</organism>
<dbReference type="PRINTS" id="PR00411">
    <property type="entry name" value="PNDRDTASEI"/>
</dbReference>
<dbReference type="InterPro" id="IPR050446">
    <property type="entry name" value="FAD-oxidoreductase/Apoptosis"/>
</dbReference>
<proteinExistence type="predicted"/>
<dbReference type="PANTHER" id="PTHR43557:SF2">
    <property type="entry name" value="RIESKE DOMAIN-CONTAINING PROTEIN-RELATED"/>
    <property type="match status" value="1"/>
</dbReference>
<dbReference type="AlphaFoldDB" id="A0A6J6T7P3"/>